<gene>
    <name evidence="2" type="ORF">WDJ50_02920</name>
</gene>
<dbReference type="SUPFAM" id="SSF54909">
    <property type="entry name" value="Dimeric alpha+beta barrel"/>
    <property type="match status" value="1"/>
</dbReference>
<dbReference type="PANTHER" id="PTHR34474:SF2">
    <property type="entry name" value="SIGNAL TRANSDUCTION PROTEIN TRAP"/>
    <property type="match status" value="1"/>
</dbReference>
<dbReference type="PANTHER" id="PTHR34474">
    <property type="entry name" value="SIGNAL TRANSDUCTION PROTEIN TRAP"/>
    <property type="match status" value="1"/>
</dbReference>
<feature type="domain" description="ABM" evidence="1">
    <location>
        <begin position="9"/>
        <end position="99"/>
    </location>
</feature>
<dbReference type="GO" id="GO:0004497">
    <property type="term" value="F:monooxygenase activity"/>
    <property type="evidence" value="ECO:0007669"/>
    <property type="project" value="UniProtKB-KW"/>
</dbReference>
<dbReference type="Gene3D" id="3.30.70.100">
    <property type="match status" value="1"/>
</dbReference>
<dbReference type="InterPro" id="IPR007138">
    <property type="entry name" value="ABM_dom"/>
</dbReference>
<evidence type="ECO:0000313" key="2">
    <source>
        <dbReference type="EMBL" id="WYF45088.1"/>
    </source>
</evidence>
<name>A0AAU6Q3A0_9DEIO</name>
<dbReference type="PROSITE" id="PS51725">
    <property type="entry name" value="ABM"/>
    <property type="match status" value="1"/>
</dbReference>
<protein>
    <submittedName>
        <fullName evidence="2">Antibiotic biosynthesis monooxygenase</fullName>
        <ecNumber evidence="2">1.14.-.-</ecNumber>
    </submittedName>
</protein>
<sequence>MTAPASGPVLEIAMLRVRPGQTADFEAAFAQARRIIASMPGHQRHDLQRCLEDDHKYALLVWWDSLEAHTVGFRGSTEYGQWRALLHHFYDPFPTVEHFVGVTGQTG</sequence>
<organism evidence="2">
    <name type="scientific">Deinococcus sp. VB142</name>
    <dbReference type="NCBI Taxonomy" id="3112952"/>
    <lineage>
        <taxon>Bacteria</taxon>
        <taxon>Thermotogati</taxon>
        <taxon>Deinococcota</taxon>
        <taxon>Deinococci</taxon>
        <taxon>Deinococcales</taxon>
        <taxon>Deinococcaceae</taxon>
        <taxon>Deinococcus</taxon>
    </lineage>
</organism>
<keyword evidence="2" id="KW-0560">Oxidoreductase</keyword>
<dbReference type="EMBL" id="CP149782">
    <property type="protein sequence ID" value="WYF45088.1"/>
    <property type="molecule type" value="Genomic_DNA"/>
</dbReference>
<dbReference type="Pfam" id="PF03992">
    <property type="entry name" value="ABM"/>
    <property type="match status" value="1"/>
</dbReference>
<accession>A0AAU6Q3A0</accession>
<dbReference type="InterPro" id="IPR011008">
    <property type="entry name" value="Dimeric_a/b-barrel"/>
</dbReference>
<dbReference type="InterPro" id="IPR050404">
    <property type="entry name" value="Heme-degrading_MO"/>
</dbReference>
<reference evidence="2" key="1">
    <citation type="submission" date="2024-03" db="EMBL/GenBank/DDBJ databases">
        <title>Deinococcus weizhi sp. nov., isolated from human skin.</title>
        <authorList>
            <person name="Wei Z."/>
            <person name="Tian F."/>
            <person name="Yang C."/>
            <person name="Xin L.T."/>
            <person name="Wen Z.J."/>
            <person name="Lan K.C."/>
            <person name="Yu L."/>
            <person name="Zhe W."/>
            <person name="Dan F.D."/>
            <person name="Jun W."/>
            <person name="Rui Z."/>
            <person name="Yong X.J."/>
            <person name="Ting Y."/>
            <person name="Wei X."/>
            <person name="Xu Z.G."/>
            <person name="Xin Z."/>
            <person name="Dong F.G."/>
            <person name="Ni X.M."/>
            <person name="Zheng M.G."/>
            <person name="Chun Y."/>
            <person name="Qian W.X."/>
        </authorList>
    </citation>
    <scope>NUCLEOTIDE SEQUENCE</scope>
    <source>
        <strain evidence="2">VB142</strain>
    </source>
</reference>
<keyword evidence="2" id="KW-0503">Monooxygenase</keyword>
<proteinExistence type="predicted"/>
<evidence type="ECO:0000259" key="1">
    <source>
        <dbReference type="PROSITE" id="PS51725"/>
    </source>
</evidence>
<dbReference type="RefSeq" id="WP_339096260.1">
    <property type="nucleotide sequence ID" value="NZ_CP149782.1"/>
</dbReference>
<dbReference type="EC" id="1.14.-.-" evidence="2"/>
<dbReference type="AlphaFoldDB" id="A0AAU6Q3A0"/>